<keyword evidence="1" id="KW-0175">Coiled coil</keyword>
<dbReference type="OrthoDB" id="9771205at2"/>
<evidence type="ECO:0000313" key="3">
    <source>
        <dbReference type="Proteomes" id="UP000006420"/>
    </source>
</evidence>
<organism evidence="2 3">
    <name type="scientific">Dysgonomonas mossii DSM 22836</name>
    <dbReference type="NCBI Taxonomy" id="742767"/>
    <lineage>
        <taxon>Bacteria</taxon>
        <taxon>Pseudomonadati</taxon>
        <taxon>Bacteroidota</taxon>
        <taxon>Bacteroidia</taxon>
        <taxon>Bacteroidales</taxon>
        <taxon>Dysgonomonadaceae</taxon>
        <taxon>Dysgonomonas</taxon>
    </lineage>
</organism>
<keyword evidence="3" id="KW-1185">Reference proteome</keyword>
<dbReference type="InterPro" id="IPR010131">
    <property type="entry name" value="MdtP/NodT-like"/>
</dbReference>
<accession>F8X4B5</accession>
<evidence type="ECO:0008006" key="4">
    <source>
        <dbReference type="Google" id="ProtNLM"/>
    </source>
</evidence>
<dbReference type="GeneID" id="78083675"/>
<dbReference type="SUPFAM" id="SSF56954">
    <property type="entry name" value="Outer membrane efflux proteins (OEP)"/>
    <property type="match status" value="1"/>
</dbReference>
<dbReference type="eggNOG" id="COG1538">
    <property type="taxonomic scope" value="Bacteria"/>
</dbReference>
<feature type="coiled-coil region" evidence="1">
    <location>
        <begin position="181"/>
        <end position="222"/>
    </location>
</feature>
<dbReference type="PANTHER" id="PTHR30203:SF23">
    <property type="entry name" value="OUTER MEMBRANE EFFLUX PROTEIN"/>
    <property type="match status" value="1"/>
</dbReference>
<dbReference type="HOGENOM" id="CLU_012817_14_4_10"/>
<dbReference type="PANTHER" id="PTHR30203">
    <property type="entry name" value="OUTER MEMBRANE CATION EFFLUX PROTEIN"/>
    <property type="match status" value="1"/>
</dbReference>
<evidence type="ECO:0000313" key="2">
    <source>
        <dbReference type="EMBL" id="EGK05161.1"/>
    </source>
</evidence>
<evidence type="ECO:0000256" key="1">
    <source>
        <dbReference type="SAM" id="Coils"/>
    </source>
</evidence>
<dbReference type="AlphaFoldDB" id="F8X4B5"/>
<dbReference type="Gene3D" id="1.20.1600.10">
    <property type="entry name" value="Outer membrane efflux proteins (OEP)"/>
    <property type="match status" value="1"/>
</dbReference>
<protein>
    <recommendedName>
        <fullName evidence="4">Outer membrane efflux protein</fullName>
    </recommendedName>
</protein>
<dbReference type="STRING" id="742767.HMPREF9456_03074"/>
<reference evidence="2 3" key="1">
    <citation type="submission" date="2011-04" db="EMBL/GenBank/DDBJ databases">
        <title>The Genome Sequence of Dysgonomonas mossii DSM 22836.</title>
        <authorList>
            <consortium name="The Broad Institute Genome Sequencing Platform"/>
            <person name="Earl A."/>
            <person name="Ward D."/>
            <person name="Feldgarden M."/>
            <person name="Gevers D."/>
            <person name="Pudlo N."/>
            <person name="Martens E."/>
            <person name="Allen-Vercoe E."/>
            <person name="Young S.K."/>
            <person name="Zeng Q."/>
            <person name="Gargeya S."/>
            <person name="Fitzgerald M."/>
            <person name="Haas B."/>
            <person name="Abouelleil A."/>
            <person name="Alvarado L."/>
            <person name="Arachchi H.M."/>
            <person name="Berlin A."/>
            <person name="Brown A."/>
            <person name="Chapman S.B."/>
            <person name="Chen Z."/>
            <person name="Dunbar C."/>
            <person name="Freedman E."/>
            <person name="Gearin G."/>
            <person name="Gellesch M."/>
            <person name="Goldberg J."/>
            <person name="Griggs A."/>
            <person name="Gujja S."/>
            <person name="Heiman D."/>
            <person name="Howarth C."/>
            <person name="Larson L."/>
            <person name="Lui A."/>
            <person name="MacDonald P.J.P."/>
            <person name="Mehta T."/>
            <person name="Montmayeur A."/>
            <person name="Murphy C."/>
            <person name="Neiman D."/>
            <person name="Pearson M."/>
            <person name="Priest M."/>
            <person name="Roberts A."/>
            <person name="Saif S."/>
            <person name="Shea T."/>
            <person name="Shenoy N."/>
            <person name="Sisk P."/>
            <person name="Stolte C."/>
            <person name="Sykes S."/>
            <person name="Yandava C."/>
            <person name="Wortman J."/>
            <person name="Nusbaum C."/>
            <person name="Birren B."/>
        </authorList>
    </citation>
    <scope>NUCLEOTIDE SEQUENCE [LARGE SCALE GENOMIC DNA]</scope>
    <source>
        <strain evidence="2 3">DSM 22836</strain>
    </source>
</reference>
<dbReference type="RefSeq" id="WP_006844438.1">
    <property type="nucleotide sequence ID" value="NZ_AQWJ01000007.1"/>
</dbReference>
<dbReference type="EMBL" id="ADLW01000018">
    <property type="protein sequence ID" value="EGK05161.1"/>
    <property type="molecule type" value="Genomic_DNA"/>
</dbReference>
<sequence length="432" mass="50346">MRKLLLSILPCLIFTFFGLPVFAQEFQVLKYTPVEIEALFLKQNLQLLAEKMNITLAEAEIAQSKLWDNPQLSIGSMNLWSTAKQREELGAETFPRNTQFSIELSQLILTANKRSKLVNSQKVSREIAILNFEDVLRGLKAEFRKLIYETEYLQSYEDVLSVQRESLELLISAYKRQAALNNIAKNELLRLQSGLIELKNEINETEVALNEQQKSLKSLLNISPFYIITIENTNFNYIDPNQVSLVSLLEKAHELRPDIKREQQQTLFYEKSLIYEKSQRIPDITLSASYDRYGGVWKDFIGFGVSFDLPFLNRNQGNIKAAKINIEQNKLIALQLQNIAEHEITEAFYNYSRTYKFYEEIENNDLLTELDEMLGIYTKNFLNRNISMLEYLDFMESYKSNKQIVLLSRKNMYNSFVEFQYAVGTEINKQPL</sequence>
<dbReference type="GO" id="GO:0015562">
    <property type="term" value="F:efflux transmembrane transporter activity"/>
    <property type="evidence" value="ECO:0007669"/>
    <property type="project" value="InterPro"/>
</dbReference>
<gene>
    <name evidence="2" type="ORF">HMPREF9456_03074</name>
</gene>
<proteinExistence type="predicted"/>
<name>F8X4B5_9BACT</name>
<dbReference type="Proteomes" id="UP000006420">
    <property type="component" value="Unassembled WGS sequence"/>
</dbReference>
<comment type="caution">
    <text evidence="2">The sequence shown here is derived from an EMBL/GenBank/DDBJ whole genome shotgun (WGS) entry which is preliminary data.</text>
</comment>